<evidence type="ECO:0000313" key="3">
    <source>
        <dbReference type="Proteomes" id="UP001595735"/>
    </source>
</evidence>
<proteinExistence type="predicted"/>
<gene>
    <name evidence="2" type="ORF">ACFONJ_22670</name>
</gene>
<feature type="transmembrane region" description="Helical" evidence="1">
    <location>
        <begin position="6"/>
        <end position="26"/>
    </location>
</feature>
<keyword evidence="3" id="KW-1185">Reference proteome</keyword>
<dbReference type="RefSeq" id="WP_290300887.1">
    <property type="nucleotide sequence ID" value="NZ_JAUFQR010000001.1"/>
</dbReference>
<reference evidence="3" key="1">
    <citation type="journal article" date="2019" name="Int. J. Syst. Evol. Microbiol.">
        <title>The Global Catalogue of Microorganisms (GCM) 10K type strain sequencing project: providing services to taxonomists for standard genome sequencing and annotation.</title>
        <authorList>
            <consortium name="The Broad Institute Genomics Platform"/>
            <consortium name="The Broad Institute Genome Sequencing Center for Infectious Disease"/>
            <person name="Wu L."/>
            <person name="Ma J."/>
        </authorList>
    </citation>
    <scope>NUCLEOTIDE SEQUENCE [LARGE SCALE GENOMIC DNA]</scope>
    <source>
        <strain evidence="3">CECT 7798</strain>
    </source>
</reference>
<evidence type="ECO:0000313" key="2">
    <source>
        <dbReference type="EMBL" id="MFC3758786.1"/>
    </source>
</evidence>
<sequence length="157" mass="18296">MPTDFFFYFIIAVPVFFIGSGIFFFIQKSKIIEKYKQPDAVIIKNINGTITTVTKGGLQYKKSFQWASLDILLNQNSMFLFPRSYYIFPQACINLRFKMDTRNTKNPTVLREFQMNANSLELICYPNHLLNAKRTISLNDLSQEQILLFEKALNKQA</sequence>
<comment type="caution">
    <text evidence="2">The sequence shown here is derived from an EMBL/GenBank/DDBJ whole genome shotgun (WGS) entry which is preliminary data.</text>
</comment>
<keyword evidence="1" id="KW-0472">Membrane</keyword>
<protein>
    <submittedName>
        <fullName evidence="2">Uncharacterized protein</fullName>
    </submittedName>
</protein>
<name>A0ABV7Y0M0_9FLAO</name>
<dbReference type="Proteomes" id="UP001595735">
    <property type="component" value="Unassembled WGS sequence"/>
</dbReference>
<organism evidence="2 3">
    <name type="scientific">Chryseobacterium tructae</name>
    <dbReference type="NCBI Taxonomy" id="1037380"/>
    <lineage>
        <taxon>Bacteria</taxon>
        <taxon>Pseudomonadati</taxon>
        <taxon>Bacteroidota</taxon>
        <taxon>Flavobacteriia</taxon>
        <taxon>Flavobacteriales</taxon>
        <taxon>Weeksellaceae</taxon>
        <taxon>Chryseobacterium group</taxon>
        <taxon>Chryseobacterium</taxon>
    </lineage>
</organism>
<dbReference type="EMBL" id="JBHRYO010000002">
    <property type="protein sequence ID" value="MFC3758786.1"/>
    <property type="molecule type" value="Genomic_DNA"/>
</dbReference>
<keyword evidence="1" id="KW-0812">Transmembrane</keyword>
<accession>A0ABV7Y0M0</accession>
<keyword evidence="1" id="KW-1133">Transmembrane helix</keyword>
<evidence type="ECO:0000256" key="1">
    <source>
        <dbReference type="SAM" id="Phobius"/>
    </source>
</evidence>